<dbReference type="Pfam" id="PF13727">
    <property type="entry name" value="CoA_binding_3"/>
    <property type="match status" value="1"/>
</dbReference>
<evidence type="ECO:0000256" key="3">
    <source>
        <dbReference type="ARBA" id="ARBA00022679"/>
    </source>
</evidence>
<evidence type="ECO:0000256" key="1">
    <source>
        <dbReference type="ARBA" id="ARBA00004141"/>
    </source>
</evidence>
<comment type="subcellular location">
    <subcellularLocation>
        <location evidence="1">Membrane</location>
        <topology evidence="1">Multi-pass membrane protein</topology>
    </subcellularLocation>
</comment>
<keyword evidence="6 7" id="KW-0472">Membrane</keyword>
<evidence type="ECO:0000256" key="4">
    <source>
        <dbReference type="ARBA" id="ARBA00022692"/>
    </source>
</evidence>
<feature type="domain" description="Bacterial sugar transferase" evidence="8">
    <location>
        <begin position="268"/>
        <end position="460"/>
    </location>
</feature>
<dbReference type="InterPro" id="IPR003362">
    <property type="entry name" value="Bact_transf"/>
</dbReference>
<dbReference type="EMBL" id="PEZZ01000006">
    <property type="protein sequence ID" value="PIS05445.1"/>
    <property type="molecule type" value="Genomic_DNA"/>
</dbReference>
<dbReference type="NCBIfam" id="TIGR03025">
    <property type="entry name" value="EPS_sugtrans"/>
    <property type="match status" value="1"/>
</dbReference>
<feature type="transmembrane region" description="Helical" evidence="7">
    <location>
        <begin position="86"/>
        <end position="104"/>
    </location>
</feature>
<dbReference type="InterPro" id="IPR017475">
    <property type="entry name" value="EPS_sugar_tfrase"/>
</dbReference>
<proteinExistence type="inferred from homology"/>
<dbReference type="GO" id="GO:0016020">
    <property type="term" value="C:membrane"/>
    <property type="evidence" value="ECO:0007669"/>
    <property type="project" value="UniProtKB-SubCell"/>
</dbReference>
<sequence length="466" mass="53365">MKQSELSLSVFTVPLDFLTLVMAACAAYFLRSVPFVTAIRPIEFNLPFEEFITLVFWIAPFWILVFAIAGLYTIGSRRLMSEVSKIFLACSTGILSVIVVLFFTRELFSSRFIVLATWGFTFLFVSLERVIVRAIQRQFFKQGKGVTKIVLVGNDDNTRIFKNTITKNPGLGYQVVEQISEVNDQSLSKLNELLKSGGIEQVIQLDPNFTRDKSKKLYEITTVNHVTFKYVADMLATNVKNLGVETIAGIPIIEIKRTRLEGWGKVFKRIFDIVISCLLIIVALPVMASIGILVILTSRGPMFFKYQRVGRAGKEFNFLKFRSMVHGSHNLRYDEKFRTENKDERAGTPVVKFRNDPRVTPFGKFIRRWSLDELPQLFLSLWGSMSLIGPRPHEKEEVAQYKKHHLKVLTLKPGITGLAQISGRSDLDFEEEVKLDSYYIENWSPWLDLQILLRTPLAVIRNRKTD</sequence>
<evidence type="ECO:0000256" key="7">
    <source>
        <dbReference type="SAM" id="Phobius"/>
    </source>
</evidence>
<comment type="caution">
    <text evidence="9">The sequence shown here is derived from an EMBL/GenBank/DDBJ whole genome shotgun (WGS) entry which is preliminary data.</text>
</comment>
<keyword evidence="4 7" id="KW-0812">Transmembrane</keyword>
<keyword evidence="3" id="KW-0808">Transferase</keyword>
<evidence type="ECO:0000313" key="9">
    <source>
        <dbReference type="EMBL" id="PIS05445.1"/>
    </source>
</evidence>
<dbReference type="AlphaFoldDB" id="A0A2H0W247"/>
<evidence type="ECO:0000256" key="5">
    <source>
        <dbReference type="ARBA" id="ARBA00022989"/>
    </source>
</evidence>
<dbReference type="PANTHER" id="PTHR30576">
    <property type="entry name" value="COLANIC BIOSYNTHESIS UDP-GLUCOSE LIPID CARRIER TRANSFERASE"/>
    <property type="match status" value="1"/>
</dbReference>
<reference evidence="10" key="1">
    <citation type="submission" date="2017-09" db="EMBL/GenBank/DDBJ databases">
        <title>Depth-based differentiation of microbial function through sediment-hosted aquifers and enrichment of novel symbionts in the deep terrestrial subsurface.</title>
        <authorList>
            <person name="Probst A.J."/>
            <person name="Ladd B."/>
            <person name="Jarett J.K."/>
            <person name="Geller-Mcgrath D.E."/>
            <person name="Sieber C.M.K."/>
            <person name="Emerson J.B."/>
            <person name="Anantharaman K."/>
            <person name="Thomas B.C."/>
            <person name="Malmstrom R."/>
            <person name="Stieglmeier M."/>
            <person name="Klingl A."/>
            <person name="Woyke T."/>
            <person name="Ryan C.M."/>
            <person name="Banfield J.F."/>
        </authorList>
    </citation>
    <scope>NUCLEOTIDE SEQUENCE [LARGE SCALE GENOMIC DNA]</scope>
</reference>
<gene>
    <name evidence="9" type="ORF">COT81_00920</name>
</gene>
<feature type="transmembrane region" description="Helical" evidence="7">
    <location>
        <begin position="110"/>
        <end position="132"/>
    </location>
</feature>
<dbReference type="Proteomes" id="UP000230935">
    <property type="component" value="Unassembled WGS sequence"/>
</dbReference>
<dbReference type="Pfam" id="PF02397">
    <property type="entry name" value="Bac_transf"/>
    <property type="match status" value="1"/>
</dbReference>
<feature type="transmembrane region" description="Helical" evidence="7">
    <location>
        <begin position="51"/>
        <end position="74"/>
    </location>
</feature>
<feature type="transmembrane region" description="Helical" evidence="7">
    <location>
        <begin position="7"/>
        <end position="31"/>
    </location>
</feature>
<comment type="similarity">
    <text evidence="2">Belongs to the bacterial sugar transferase family.</text>
</comment>
<evidence type="ECO:0000259" key="8">
    <source>
        <dbReference type="Pfam" id="PF02397"/>
    </source>
</evidence>
<keyword evidence="5 7" id="KW-1133">Transmembrane helix</keyword>
<evidence type="ECO:0000313" key="10">
    <source>
        <dbReference type="Proteomes" id="UP000230935"/>
    </source>
</evidence>
<protein>
    <recommendedName>
        <fullName evidence="8">Bacterial sugar transferase domain-containing protein</fullName>
    </recommendedName>
</protein>
<name>A0A2H0W247_9BACT</name>
<dbReference type="GO" id="GO:0016780">
    <property type="term" value="F:phosphotransferase activity, for other substituted phosphate groups"/>
    <property type="evidence" value="ECO:0007669"/>
    <property type="project" value="TreeGrafter"/>
</dbReference>
<evidence type="ECO:0000256" key="6">
    <source>
        <dbReference type="ARBA" id="ARBA00023136"/>
    </source>
</evidence>
<dbReference type="PANTHER" id="PTHR30576:SF0">
    <property type="entry name" value="UNDECAPRENYL-PHOSPHATE N-ACETYLGALACTOSAMINYL 1-PHOSPHATE TRANSFERASE-RELATED"/>
    <property type="match status" value="1"/>
</dbReference>
<accession>A0A2H0W247</accession>
<evidence type="ECO:0000256" key="2">
    <source>
        <dbReference type="ARBA" id="ARBA00006464"/>
    </source>
</evidence>
<organism evidence="9 10">
    <name type="scientific">Candidatus Buchananbacteria bacterium CG10_big_fil_rev_8_21_14_0_10_42_9</name>
    <dbReference type="NCBI Taxonomy" id="1974526"/>
    <lineage>
        <taxon>Bacteria</taxon>
        <taxon>Candidatus Buchananiibacteriota</taxon>
    </lineage>
</organism>
<feature type="transmembrane region" description="Helical" evidence="7">
    <location>
        <begin position="273"/>
        <end position="296"/>
    </location>
</feature>